<dbReference type="AlphaFoldDB" id="A0A521G5R4"/>
<keyword evidence="1" id="KW-1133">Transmembrane helix</keyword>
<reference evidence="3" key="1">
    <citation type="submission" date="2017-07" db="EMBL/GenBank/DDBJ databases">
        <title>The cable genome - Insights into the physiology and evolution of filamentous bacteria capable of sulfide oxidation via long distance electron transfer.</title>
        <authorList>
            <person name="Thorup C."/>
            <person name="Bjerg J.T."/>
            <person name="Schreiber L."/>
            <person name="Nielsen L.P."/>
            <person name="Kjeldsen K.U."/>
            <person name="Boesen T."/>
            <person name="Boggild A."/>
            <person name="Meysman F."/>
            <person name="Geelhoed J."/>
            <person name="Schramm A."/>
        </authorList>
    </citation>
    <scope>NUCLEOTIDE SEQUENCE [LARGE SCALE GENOMIC DNA]</scope>
    <source>
        <strain evidence="3">GS</strain>
    </source>
</reference>
<keyword evidence="1" id="KW-0812">Transmembrane</keyword>
<feature type="transmembrane region" description="Helical" evidence="1">
    <location>
        <begin position="86"/>
        <end position="105"/>
    </location>
</feature>
<dbReference type="EMBL" id="NQJD01000001">
    <property type="protein sequence ID" value="TAA76320.1"/>
    <property type="molecule type" value="Genomic_DNA"/>
</dbReference>
<proteinExistence type="predicted"/>
<comment type="caution">
    <text evidence="3">The sequence shown here is derived from an EMBL/GenBank/DDBJ whole genome shotgun (WGS) entry which is preliminary data.</text>
</comment>
<keyword evidence="4" id="KW-1185">Reference proteome</keyword>
<dbReference type="InterPro" id="IPR025508">
    <property type="entry name" value="DUF4395"/>
</dbReference>
<gene>
    <name evidence="3" type="ORF">CDV28_101224</name>
</gene>
<evidence type="ECO:0000313" key="3">
    <source>
        <dbReference type="EMBL" id="TAA76320.1"/>
    </source>
</evidence>
<dbReference type="Proteomes" id="UP000316238">
    <property type="component" value="Unassembled WGS sequence"/>
</dbReference>
<keyword evidence="1" id="KW-0472">Membrane</keyword>
<sequence>MNAMCPVSFEKIDENVARLNAVQTVILLLFFLFSPPLQWLILIVAADFCVRAFWQPKYSLFAMISRKIIALLKIKPVMVDVAPKIFAARIGFLFSCLLIACWLLHLNAAALIVGLMFAVCALLEAAFRFCVACKMYPLVCKITDSH</sequence>
<evidence type="ECO:0000313" key="4">
    <source>
        <dbReference type="Proteomes" id="UP000316238"/>
    </source>
</evidence>
<organism evidence="3 4">
    <name type="scientific">Candidatus Electronema aureum</name>
    <dbReference type="NCBI Taxonomy" id="2005002"/>
    <lineage>
        <taxon>Bacteria</taxon>
        <taxon>Pseudomonadati</taxon>
        <taxon>Thermodesulfobacteriota</taxon>
        <taxon>Desulfobulbia</taxon>
        <taxon>Desulfobulbales</taxon>
        <taxon>Desulfobulbaceae</taxon>
        <taxon>Candidatus Electronema</taxon>
    </lineage>
</organism>
<evidence type="ECO:0000259" key="2">
    <source>
        <dbReference type="Pfam" id="PF14340"/>
    </source>
</evidence>
<accession>A0A521G5R4</accession>
<evidence type="ECO:0000256" key="1">
    <source>
        <dbReference type="SAM" id="Phobius"/>
    </source>
</evidence>
<feature type="domain" description="DUF4395" evidence="2">
    <location>
        <begin position="12"/>
        <end position="139"/>
    </location>
</feature>
<name>A0A521G5R4_9BACT</name>
<dbReference type="Pfam" id="PF14340">
    <property type="entry name" value="DUF4395"/>
    <property type="match status" value="1"/>
</dbReference>
<feature type="transmembrane region" description="Helical" evidence="1">
    <location>
        <begin position="111"/>
        <end position="131"/>
    </location>
</feature>
<protein>
    <recommendedName>
        <fullName evidence="2">DUF4395 domain-containing protein</fullName>
    </recommendedName>
</protein>
<feature type="transmembrane region" description="Helical" evidence="1">
    <location>
        <begin position="21"/>
        <end position="46"/>
    </location>
</feature>